<accession>A0AAD2H7S0</accession>
<dbReference type="Proteomes" id="UP001295794">
    <property type="component" value="Unassembled WGS sequence"/>
</dbReference>
<evidence type="ECO:0000313" key="2">
    <source>
        <dbReference type="Proteomes" id="UP001295794"/>
    </source>
</evidence>
<keyword evidence="2" id="KW-1185">Reference proteome</keyword>
<organism evidence="1 2">
    <name type="scientific">Mycena citricolor</name>
    <dbReference type="NCBI Taxonomy" id="2018698"/>
    <lineage>
        <taxon>Eukaryota</taxon>
        <taxon>Fungi</taxon>
        <taxon>Dikarya</taxon>
        <taxon>Basidiomycota</taxon>
        <taxon>Agaricomycotina</taxon>
        <taxon>Agaricomycetes</taxon>
        <taxon>Agaricomycetidae</taxon>
        <taxon>Agaricales</taxon>
        <taxon>Marasmiineae</taxon>
        <taxon>Mycenaceae</taxon>
        <taxon>Mycena</taxon>
    </lineage>
</organism>
<evidence type="ECO:0000313" key="1">
    <source>
        <dbReference type="EMBL" id="CAK5270331.1"/>
    </source>
</evidence>
<protein>
    <submittedName>
        <fullName evidence="1">Uncharacterized protein</fullName>
    </submittedName>
</protein>
<dbReference type="AlphaFoldDB" id="A0AAD2H7S0"/>
<reference evidence="1" key="1">
    <citation type="submission" date="2023-11" db="EMBL/GenBank/DDBJ databases">
        <authorList>
            <person name="De Vega J J."/>
            <person name="De Vega J J."/>
        </authorList>
    </citation>
    <scope>NUCLEOTIDE SEQUENCE</scope>
</reference>
<dbReference type="EMBL" id="CAVNYO010000165">
    <property type="protein sequence ID" value="CAK5270331.1"/>
    <property type="molecule type" value="Genomic_DNA"/>
</dbReference>
<gene>
    <name evidence="1" type="ORF">MYCIT1_LOCUS14660</name>
</gene>
<comment type="caution">
    <text evidence="1">The sequence shown here is derived from an EMBL/GenBank/DDBJ whole genome shotgun (WGS) entry which is preliminary data.</text>
</comment>
<feature type="non-terminal residue" evidence="1">
    <location>
        <position position="1"/>
    </location>
</feature>
<name>A0AAD2H7S0_9AGAR</name>
<sequence>AMVTANIAIGELGWGNLEKTDQDMKEKWALERLSDALMEKGGLVPLSKKKRELPTDAFLPPTSATEIWSPLLQEIRKLHPIFFAVLSDRIIVHLLTDAPREASFDASIARWAMWLVDSDDADLRKDLAITLIVGIGPDRAHNCVSASALLQALCGDNTDMEAALSLLRPVPGVVSSSVWTPEDINVMHERLVSLLAASEDDQSPDTPFLSEAEGFVAAEQLPAGWRLLDSKWTVCPIGIYHSV</sequence>
<proteinExistence type="predicted"/>